<accession>A0ABW5N5V8</accession>
<keyword evidence="1" id="KW-1133">Transmembrane helix</keyword>
<dbReference type="Proteomes" id="UP001597459">
    <property type="component" value="Unassembled WGS sequence"/>
</dbReference>
<dbReference type="EMBL" id="JBHULX010000004">
    <property type="protein sequence ID" value="MFD2590324.1"/>
    <property type="molecule type" value="Genomic_DNA"/>
</dbReference>
<keyword evidence="3" id="KW-1185">Reference proteome</keyword>
<dbReference type="InterPro" id="IPR032820">
    <property type="entry name" value="ATPase_put"/>
</dbReference>
<feature type="transmembrane region" description="Helical" evidence="1">
    <location>
        <begin position="12"/>
        <end position="31"/>
    </location>
</feature>
<evidence type="ECO:0000313" key="2">
    <source>
        <dbReference type="EMBL" id="MFD2590324.1"/>
    </source>
</evidence>
<sequence length="75" mass="8424">MDKNNKGNQLKSFARYTTIGIQMLAIIIGGYYLGGYLDERAANQEPVYQKWVGLAAVFLAIGSVLWQVIKESNRK</sequence>
<dbReference type="RefSeq" id="WP_176028229.1">
    <property type="nucleotide sequence ID" value="NZ_JBHSJV010000001.1"/>
</dbReference>
<evidence type="ECO:0000313" key="3">
    <source>
        <dbReference type="Proteomes" id="UP001597459"/>
    </source>
</evidence>
<protein>
    <submittedName>
        <fullName evidence="2">AtpZ/AtpI family protein</fullName>
    </submittedName>
</protein>
<organism evidence="2 3">
    <name type="scientific">Aquimarina hainanensis</name>
    <dbReference type="NCBI Taxonomy" id="1578017"/>
    <lineage>
        <taxon>Bacteria</taxon>
        <taxon>Pseudomonadati</taxon>
        <taxon>Bacteroidota</taxon>
        <taxon>Flavobacteriia</taxon>
        <taxon>Flavobacteriales</taxon>
        <taxon>Flavobacteriaceae</taxon>
        <taxon>Aquimarina</taxon>
    </lineage>
</organism>
<feature type="transmembrane region" description="Helical" evidence="1">
    <location>
        <begin position="51"/>
        <end position="69"/>
    </location>
</feature>
<comment type="caution">
    <text evidence="2">The sequence shown here is derived from an EMBL/GenBank/DDBJ whole genome shotgun (WGS) entry which is preliminary data.</text>
</comment>
<reference evidence="3" key="1">
    <citation type="journal article" date="2019" name="Int. J. Syst. Evol. Microbiol.">
        <title>The Global Catalogue of Microorganisms (GCM) 10K type strain sequencing project: providing services to taxonomists for standard genome sequencing and annotation.</title>
        <authorList>
            <consortium name="The Broad Institute Genomics Platform"/>
            <consortium name="The Broad Institute Genome Sequencing Center for Infectious Disease"/>
            <person name="Wu L."/>
            <person name="Ma J."/>
        </authorList>
    </citation>
    <scope>NUCLEOTIDE SEQUENCE [LARGE SCALE GENOMIC DNA]</scope>
    <source>
        <strain evidence="3">KCTC 42423</strain>
    </source>
</reference>
<dbReference type="Pfam" id="PF09527">
    <property type="entry name" value="ATPase_gene1"/>
    <property type="match status" value="1"/>
</dbReference>
<keyword evidence="1" id="KW-0812">Transmembrane</keyword>
<proteinExistence type="predicted"/>
<keyword evidence="1" id="KW-0472">Membrane</keyword>
<gene>
    <name evidence="2" type="ORF">ACFSTE_05735</name>
</gene>
<name>A0ABW5N5V8_9FLAO</name>
<evidence type="ECO:0000256" key="1">
    <source>
        <dbReference type="SAM" id="Phobius"/>
    </source>
</evidence>